<evidence type="ECO:0000313" key="4">
    <source>
        <dbReference type="EMBL" id="GMI22437.1"/>
    </source>
</evidence>
<dbReference type="SUPFAM" id="SSF55920">
    <property type="entry name" value="Creatinase/aminopeptidase"/>
    <property type="match status" value="1"/>
</dbReference>
<evidence type="ECO:0000313" key="5">
    <source>
        <dbReference type="Proteomes" id="UP001165060"/>
    </source>
</evidence>
<dbReference type="InterPro" id="IPR050247">
    <property type="entry name" value="Met_Aminopeptidase_Type2"/>
</dbReference>
<keyword evidence="2" id="KW-0645">Protease</keyword>
<evidence type="ECO:0008006" key="6">
    <source>
        <dbReference type="Google" id="ProtNLM"/>
    </source>
</evidence>
<dbReference type="PANTHER" id="PTHR45777:SF2">
    <property type="entry name" value="METHIONINE AMINOPEPTIDASE 2"/>
    <property type="match status" value="1"/>
</dbReference>
<accession>A0ABQ6MAF4</accession>
<dbReference type="InterPro" id="IPR036005">
    <property type="entry name" value="Creatinase/aminopeptidase-like"/>
</dbReference>
<dbReference type="Gene3D" id="1.10.10.10">
    <property type="entry name" value="Winged helix-like DNA-binding domain superfamily/Winged helix DNA-binding domain"/>
    <property type="match status" value="1"/>
</dbReference>
<dbReference type="InterPro" id="IPR036388">
    <property type="entry name" value="WH-like_DNA-bd_sf"/>
</dbReference>
<gene>
    <name evidence="4" type="ORF">TeGR_g13343</name>
</gene>
<comment type="caution">
    <text evidence="4">The sequence shown here is derived from an EMBL/GenBank/DDBJ whole genome shotgun (WGS) entry which is preliminary data.</text>
</comment>
<proteinExistence type="predicted"/>
<keyword evidence="1" id="KW-0031">Aminopeptidase</keyword>
<dbReference type="EMBL" id="BRYB01001289">
    <property type="protein sequence ID" value="GMI22437.1"/>
    <property type="molecule type" value="Genomic_DNA"/>
</dbReference>
<organism evidence="4 5">
    <name type="scientific">Tetraparma gracilis</name>
    <dbReference type="NCBI Taxonomy" id="2962635"/>
    <lineage>
        <taxon>Eukaryota</taxon>
        <taxon>Sar</taxon>
        <taxon>Stramenopiles</taxon>
        <taxon>Ochrophyta</taxon>
        <taxon>Bolidophyceae</taxon>
        <taxon>Parmales</taxon>
        <taxon>Triparmaceae</taxon>
        <taxon>Tetraparma</taxon>
    </lineage>
</organism>
<dbReference type="Proteomes" id="UP001165060">
    <property type="component" value="Unassembled WGS sequence"/>
</dbReference>
<evidence type="ECO:0000256" key="2">
    <source>
        <dbReference type="ARBA" id="ARBA00022670"/>
    </source>
</evidence>
<dbReference type="PANTHER" id="PTHR45777">
    <property type="entry name" value="METHIONINE AMINOPEPTIDASE 2"/>
    <property type="match status" value="1"/>
</dbReference>
<evidence type="ECO:0000256" key="1">
    <source>
        <dbReference type="ARBA" id="ARBA00022438"/>
    </source>
</evidence>
<evidence type="ECO:0000256" key="3">
    <source>
        <dbReference type="ARBA" id="ARBA00022801"/>
    </source>
</evidence>
<name>A0ABQ6MAF4_9STRA</name>
<keyword evidence="5" id="KW-1185">Reference proteome</keyword>
<dbReference type="InterPro" id="IPR036390">
    <property type="entry name" value="WH_DNA-bd_sf"/>
</dbReference>
<protein>
    <recommendedName>
        <fullName evidence="6">Methionine aminopeptidase</fullName>
    </recommendedName>
</protein>
<sequence length="95" mass="10516">MASAKKLLGHINKTFGTLAFCRKWLERDDGGSFAVHGNNGKQEKYIGALKNLCDVGLVTAYPPLVDNPGSYTAQYEHTILLRPNCREVVSRGDDY</sequence>
<keyword evidence="3" id="KW-0378">Hydrolase</keyword>
<reference evidence="4 5" key="1">
    <citation type="journal article" date="2023" name="Commun. Biol.">
        <title>Genome analysis of Parmales, the sister group of diatoms, reveals the evolutionary specialization of diatoms from phago-mixotrophs to photoautotrophs.</title>
        <authorList>
            <person name="Ban H."/>
            <person name="Sato S."/>
            <person name="Yoshikawa S."/>
            <person name="Yamada K."/>
            <person name="Nakamura Y."/>
            <person name="Ichinomiya M."/>
            <person name="Sato N."/>
            <person name="Blanc-Mathieu R."/>
            <person name="Endo H."/>
            <person name="Kuwata A."/>
            <person name="Ogata H."/>
        </authorList>
    </citation>
    <scope>NUCLEOTIDE SEQUENCE [LARGE SCALE GENOMIC DNA]</scope>
</reference>
<dbReference type="SUPFAM" id="SSF46785">
    <property type="entry name" value="Winged helix' DNA-binding domain"/>
    <property type="match status" value="1"/>
</dbReference>